<dbReference type="Gene3D" id="3.40.50.1820">
    <property type="entry name" value="alpha/beta hydrolase"/>
    <property type="match status" value="1"/>
</dbReference>
<accession>A0ABT2YU90</accession>
<feature type="domain" description="Phospholipase/carboxylesterase/thioesterase" evidence="3">
    <location>
        <begin position="8"/>
        <end position="217"/>
    </location>
</feature>
<gene>
    <name evidence="4" type="ORF">OFY17_11330</name>
</gene>
<comment type="caution">
    <text evidence="4">The sequence shown here is derived from an EMBL/GenBank/DDBJ whole genome shotgun (WGS) entry which is preliminary data.</text>
</comment>
<dbReference type="PANTHER" id="PTHR10655:SF17">
    <property type="entry name" value="LYSOPHOSPHOLIPASE-LIKE PROTEIN 1"/>
    <property type="match status" value="1"/>
</dbReference>
<organism evidence="4 5">
    <name type="scientific">Marinomonas sargassi</name>
    <dbReference type="NCBI Taxonomy" id="2984494"/>
    <lineage>
        <taxon>Bacteria</taxon>
        <taxon>Pseudomonadati</taxon>
        <taxon>Pseudomonadota</taxon>
        <taxon>Gammaproteobacteria</taxon>
        <taxon>Oceanospirillales</taxon>
        <taxon>Oceanospirillaceae</taxon>
        <taxon>Marinomonas</taxon>
    </lineage>
</organism>
<dbReference type="EMBL" id="JAOVZB010000005">
    <property type="protein sequence ID" value="MCV2403471.1"/>
    <property type="molecule type" value="Genomic_DNA"/>
</dbReference>
<evidence type="ECO:0000256" key="1">
    <source>
        <dbReference type="ARBA" id="ARBA00006499"/>
    </source>
</evidence>
<keyword evidence="5" id="KW-1185">Reference proteome</keyword>
<evidence type="ECO:0000259" key="3">
    <source>
        <dbReference type="Pfam" id="PF02230"/>
    </source>
</evidence>
<evidence type="ECO:0000313" key="5">
    <source>
        <dbReference type="Proteomes" id="UP001209713"/>
    </source>
</evidence>
<keyword evidence="2 4" id="KW-0378">Hydrolase</keyword>
<evidence type="ECO:0000256" key="2">
    <source>
        <dbReference type="ARBA" id="ARBA00022801"/>
    </source>
</evidence>
<proteinExistence type="inferred from homology"/>
<dbReference type="InterPro" id="IPR029058">
    <property type="entry name" value="AB_hydrolase_fold"/>
</dbReference>
<name>A0ABT2YU90_9GAMM</name>
<dbReference type="SUPFAM" id="SSF53474">
    <property type="entry name" value="alpha/beta-Hydrolases"/>
    <property type="match status" value="1"/>
</dbReference>
<dbReference type="PANTHER" id="PTHR10655">
    <property type="entry name" value="LYSOPHOSPHOLIPASE-RELATED"/>
    <property type="match status" value="1"/>
</dbReference>
<dbReference type="InterPro" id="IPR003140">
    <property type="entry name" value="PLipase/COase/thioEstase"/>
</dbReference>
<protein>
    <submittedName>
        <fullName evidence="4">Alpha/beta hydrolase</fullName>
    </submittedName>
</protein>
<dbReference type="GO" id="GO:0016787">
    <property type="term" value="F:hydrolase activity"/>
    <property type="evidence" value="ECO:0007669"/>
    <property type="project" value="UniProtKB-KW"/>
</dbReference>
<dbReference type="Pfam" id="PF02230">
    <property type="entry name" value="Abhydrolase_2"/>
    <property type="match status" value="1"/>
</dbReference>
<reference evidence="4 5" key="1">
    <citation type="submission" date="2022-10" db="EMBL/GenBank/DDBJ databases">
        <title>Marinomonas transparenta sp. nov. and Marinomonas sargassi sp. nov., isolated from marine alga (Sargassum natans (L.) Gaillon).</title>
        <authorList>
            <person name="Wang Y."/>
        </authorList>
    </citation>
    <scope>NUCLEOTIDE SEQUENCE [LARGE SCALE GENOMIC DNA]</scope>
    <source>
        <strain evidence="4 5">C2222</strain>
    </source>
</reference>
<dbReference type="RefSeq" id="WP_263530852.1">
    <property type="nucleotide sequence ID" value="NZ_JAOVZB010000005.1"/>
</dbReference>
<dbReference type="InterPro" id="IPR050565">
    <property type="entry name" value="LYPA1-2/EST-like"/>
</dbReference>
<evidence type="ECO:0000313" key="4">
    <source>
        <dbReference type="EMBL" id="MCV2403471.1"/>
    </source>
</evidence>
<sequence length="222" mass="24043">MANLLPSVVVENNGQPDAAVIWLHGLGSDGHDFESLVPALTLPENLSIRFVFPHAPIRPVTVNGGMEMRAWYDIYEMNIERKVDSANILESCESIEALIEDQIRQGISAERIILAGFSQGGVIAYQTALTTKHKLAGVLALSTYLADESVVPDASDCVNGEIPFVIHHGSLDPVVPPVLAEKARSVLAAKGFTISSKDYEMPHSVCPEQVGDISRWVTENLA</sequence>
<dbReference type="Proteomes" id="UP001209713">
    <property type="component" value="Unassembled WGS sequence"/>
</dbReference>
<comment type="similarity">
    <text evidence="1">Belongs to the AB hydrolase superfamily. AB hydrolase 2 family.</text>
</comment>